<evidence type="ECO:0000313" key="10">
    <source>
        <dbReference type="Proteomes" id="UP001303889"/>
    </source>
</evidence>
<feature type="region of interest" description="Disordered" evidence="7">
    <location>
        <begin position="838"/>
        <end position="915"/>
    </location>
</feature>
<keyword evidence="4" id="KW-0238">DNA-binding</keyword>
<dbReference type="EMBL" id="MU855864">
    <property type="protein sequence ID" value="KAK3898883.1"/>
    <property type="molecule type" value="Genomic_DNA"/>
</dbReference>
<dbReference type="CDD" id="cd12148">
    <property type="entry name" value="fungal_TF_MHR"/>
    <property type="match status" value="1"/>
</dbReference>
<feature type="region of interest" description="Disordered" evidence="7">
    <location>
        <begin position="1"/>
        <end position="116"/>
    </location>
</feature>
<keyword evidence="10" id="KW-1185">Reference proteome</keyword>
<name>A0AAN6MF96_9PEZI</name>
<evidence type="ECO:0000313" key="9">
    <source>
        <dbReference type="EMBL" id="KAK3898883.1"/>
    </source>
</evidence>
<dbReference type="Pfam" id="PF04082">
    <property type="entry name" value="Fungal_trans"/>
    <property type="match status" value="1"/>
</dbReference>
<dbReference type="InterPro" id="IPR036864">
    <property type="entry name" value="Zn2-C6_fun-type_DNA-bd_sf"/>
</dbReference>
<evidence type="ECO:0000259" key="8">
    <source>
        <dbReference type="PROSITE" id="PS50048"/>
    </source>
</evidence>
<evidence type="ECO:0000256" key="2">
    <source>
        <dbReference type="ARBA" id="ARBA00022723"/>
    </source>
</evidence>
<dbReference type="Pfam" id="PF00172">
    <property type="entry name" value="Zn_clus"/>
    <property type="match status" value="1"/>
</dbReference>
<protein>
    <submittedName>
        <fullName evidence="9">Fungal-specific transcription factor domain-containing protein</fullName>
    </submittedName>
</protein>
<evidence type="ECO:0000256" key="1">
    <source>
        <dbReference type="ARBA" id="ARBA00004123"/>
    </source>
</evidence>
<proteinExistence type="predicted"/>
<evidence type="ECO:0000256" key="3">
    <source>
        <dbReference type="ARBA" id="ARBA00023015"/>
    </source>
</evidence>
<comment type="subcellular location">
    <subcellularLocation>
        <location evidence="1">Nucleus</location>
    </subcellularLocation>
</comment>
<dbReference type="GO" id="GO:0000981">
    <property type="term" value="F:DNA-binding transcription factor activity, RNA polymerase II-specific"/>
    <property type="evidence" value="ECO:0007669"/>
    <property type="project" value="InterPro"/>
</dbReference>
<reference evidence="9" key="2">
    <citation type="submission" date="2023-05" db="EMBL/GenBank/DDBJ databases">
        <authorList>
            <consortium name="Lawrence Berkeley National Laboratory"/>
            <person name="Steindorff A."/>
            <person name="Hensen N."/>
            <person name="Bonometti L."/>
            <person name="Westerberg I."/>
            <person name="Brannstrom I.O."/>
            <person name="Guillou S."/>
            <person name="Cros-Aarteil S."/>
            <person name="Calhoun S."/>
            <person name="Haridas S."/>
            <person name="Kuo A."/>
            <person name="Mondo S."/>
            <person name="Pangilinan J."/>
            <person name="Riley R."/>
            <person name="Labutti K."/>
            <person name="Andreopoulos B."/>
            <person name="Lipzen A."/>
            <person name="Chen C."/>
            <person name="Yanf M."/>
            <person name="Daum C."/>
            <person name="Ng V."/>
            <person name="Clum A."/>
            <person name="Ohm R."/>
            <person name="Martin F."/>
            <person name="Silar P."/>
            <person name="Natvig D."/>
            <person name="Lalanne C."/>
            <person name="Gautier V."/>
            <person name="Ament-Velasquez S.L."/>
            <person name="Kruys A."/>
            <person name="Hutchinson M.I."/>
            <person name="Powell A.J."/>
            <person name="Barry K."/>
            <person name="Miller A.N."/>
            <person name="Grigoriev I.V."/>
            <person name="Debuchy R."/>
            <person name="Gladieux P."/>
            <person name="Thoren M.H."/>
            <person name="Johannesson H."/>
        </authorList>
    </citation>
    <scope>NUCLEOTIDE SEQUENCE</scope>
    <source>
        <strain evidence="9">CBS 103.79</strain>
    </source>
</reference>
<dbReference type="InterPro" id="IPR007219">
    <property type="entry name" value="XnlR_reg_dom"/>
</dbReference>
<dbReference type="PANTHER" id="PTHR47540:SF6">
    <property type="entry name" value="ZN(II)2CYS6 TRANSCRIPTION FACTOR (EUROFUNG)"/>
    <property type="match status" value="1"/>
</dbReference>
<dbReference type="SUPFAM" id="SSF57701">
    <property type="entry name" value="Zn2/Cys6 DNA-binding domain"/>
    <property type="match status" value="1"/>
</dbReference>
<reference evidence="9" key="1">
    <citation type="journal article" date="2023" name="Mol. Phylogenet. Evol.">
        <title>Genome-scale phylogeny and comparative genomics of the fungal order Sordariales.</title>
        <authorList>
            <person name="Hensen N."/>
            <person name="Bonometti L."/>
            <person name="Westerberg I."/>
            <person name="Brannstrom I.O."/>
            <person name="Guillou S."/>
            <person name="Cros-Aarteil S."/>
            <person name="Calhoun S."/>
            <person name="Haridas S."/>
            <person name="Kuo A."/>
            <person name="Mondo S."/>
            <person name="Pangilinan J."/>
            <person name="Riley R."/>
            <person name="LaButti K."/>
            <person name="Andreopoulos B."/>
            <person name="Lipzen A."/>
            <person name="Chen C."/>
            <person name="Yan M."/>
            <person name="Daum C."/>
            <person name="Ng V."/>
            <person name="Clum A."/>
            <person name="Steindorff A."/>
            <person name="Ohm R.A."/>
            <person name="Martin F."/>
            <person name="Silar P."/>
            <person name="Natvig D.O."/>
            <person name="Lalanne C."/>
            <person name="Gautier V."/>
            <person name="Ament-Velasquez S.L."/>
            <person name="Kruys A."/>
            <person name="Hutchinson M.I."/>
            <person name="Powell A.J."/>
            <person name="Barry K."/>
            <person name="Miller A.N."/>
            <person name="Grigoriev I.V."/>
            <person name="Debuchy R."/>
            <person name="Gladieux P."/>
            <person name="Hiltunen Thoren M."/>
            <person name="Johannesson H."/>
        </authorList>
    </citation>
    <scope>NUCLEOTIDE SEQUENCE</scope>
    <source>
        <strain evidence="9">CBS 103.79</strain>
    </source>
</reference>
<dbReference type="GO" id="GO:0043565">
    <property type="term" value="F:sequence-specific DNA binding"/>
    <property type="evidence" value="ECO:0007669"/>
    <property type="project" value="TreeGrafter"/>
</dbReference>
<dbReference type="PROSITE" id="PS50048">
    <property type="entry name" value="ZN2_CY6_FUNGAL_2"/>
    <property type="match status" value="1"/>
</dbReference>
<accession>A0AAN6MF96</accession>
<dbReference type="GO" id="GO:0006351">
    <property type="term" value="P:DNA-templated transcription"/>
    <property type="evidence" value="ECO:0007669"/>
    <property type="project" value="InterPro"/>
</dbReference>
<dbReference type="Proteomes" id="UP001303889">
    <property type="component" value="Unassembled WGS sequence"/>
</dbReference>
<feature type="compositionally biased region" description="Low complexity" evidence="7">
    <location>
        <begin position="941"/>
        <end position="964"/>
    </location>
</feature>
<sequence>MTGPAPDDTAARAARPTRPARPASRPPRSAGRGNSSARRPSAAPPRTAGSDNNTPDMSDEESADLSQDEFASPSESTRSPTQGSIKPEADDASGAQEDAEEAEAATMPLQKRRRVTRACDECRRKKIKCDGKQPCTHCSCTYDKPSNRRRNPAPQYIEALEARLQRAETLLRKFIPDVDLADPNLDPSVQQEFRNREKARARVMERNPDHANQPRLDESQDAQIMSMIESIGQLELKESGEWDFHGISSGAVFLWRMKEHFQSLLGNEYRIPFLPRPALPPGLFSLDSPKSSTSTTYVLPPIERVRTLCYYSLDCATCLLRVVHQPSFYEKLDKLYAMPQESWGGEEHRFLGLLYSVLALGCVYNVSQDGVSETPVTYKSAVEEGVKYYTSARLILQDVAECRDMASLQALVYTILFLQATSNISDCYSFLGIALRSCLRMGLHRHLAHDKITPIEDETRRRVFHVIRQMDFYVSAILGFPLLLHDEDVDQPLPTEVDDEYITEDAIRTPPPGTPSFFQAFNAHNGLMRILARVVRDIYPLRAAEDGMAGGQRSNQTFMINYSRVQAIEAELQEWQARLPDYWRPSHDGPIEAVRVRTLLRFGYAHVQMMLYRPFLHYISPRLTAGKKIEDRYYNCAAAGITVSRNIIHIGIEIQKQSVLIGPYWFILYTEFFAILSLIFFVLENPDKPGSAEILADANAGRDVIAGLAQRSLAADRITAALGVCSQYFPLFEQLASRVKNPGTRPTPTKKRAAPAQTQGPRAGSASLPSRPDLQDVVPQRRSEEMVRPIGLLRREARAPPQRTASFDAIGFQHGSLSGQNFTNLHDILPMNMPLTGPSSATSSPRGTIPTHIQGLHQGQPPGGPASPLYKMDAMMFPSEDPFAYPNQPLMDPGGGHHPGSQGSQPGSGQGHNTMQFYIPNMYAGIEGQLLEPIPPPYLMQQQQHNQNQTQPQPQPQSQGQRQQTAHGLAAAHMFGTSSMLGMDHGHGQHHHHHHQPMAQHPHHPHHHQQMAQHQHQHQHQQQQGGGMMDEMLTDPSMQGDWDDMLGNTGYR</sequence>
<organism evidence="9 10">
    <name type="scientific">Staphylotrichum tortipilum</name>
    <dbReference type="NCBI Taxonomy" id="2831512"/>
    <lineage>
        <taxon>Eukaryota</taxon>
        <taxon>Fungi</taxon>
        <taxon>Dikarya</taxon>
        <taxon>Ascomycota</taxon>
        <taxon>Pezizomycotina</taxon>
        <taxon>Sordariomycetes</taxon>
        <taxon>Sordariomycetidae</taxon>
        <taxon>Sordariales</taxon>
        <taxon>Chaetomiaceae</taxon>
        <taxon>Staphylotrichum</taxon>
    </lineage>
</organism>
<keyword evidence="5" id="KW-0804">Transcription</keyword>
<dbReference type="AlphaFoldDB" id="A0AAN6MF96"/>
<dbReference type="InterPro" id="IPR001138">
    <property type="entry name" value="Zn2Cys6_DnaBD"/>
</dbReference>
<dbReference type="Gene3D" id="4.10.240.10">
    <property type="entry name" value="Zn(2)-C6 fungal-type DNA-binding domain"/>
    <property type="match status" value="1"/>
</dbReference>
<feature type="region of interest" description="Disordered" evidence="7">
    <location>
        <begin position="941"/>
        <end position="1052"/>
    </location>
</feature>
<dbReference type="PANTHER" id="PTHR47540">
    <property type="entry name" value="THIAMINE REPRESSIBLE GENES REGULATORY PROTEIN THI5"/>
    <property type="match status" value="1"/>
</dbReference>
<feature type="compositionally biased region" description="Low complexity" evidence="7">
    <location>
        <begin position="1"/>
        <end position="50"/>
    </location>
</feature>
<dbReference type="CDD" id="cd00067">
    <property type="entry name" value="GAL4"/>
    <property type="match status" value="1"/>
</dbReference>
<evidence type="ECO:0000256" key="4">
    <source>
        <dbReference type="ARBA" id="ARBA00023125"/>
    </source>
</evidence>
<keyword evidence="2" id="KW-0479">Metal-binding</keyword>
<feature type="compositionally biased region" description="Polar residues" evidence="7">
    <location>
        <begin position="73"/>
        <end position="84"/>
    </location>
</feature>
<feature type="domain" description="Zn(2)-C6 fungal-type" evidence="8">
    <location>
        <begin position="118"/>
        <end position="138"/>
    </location>
</feature>
<keyword evidence="3" id="KW-0805">Transcription regulation</keyword>
<evidence type="ECO:0000256" key="6">
    <source>
        <dbReference type="ARBA" id="ARBA00023242"/>
    </source>
</evidence>
<keyword evidence="6" id="KW-0539">Nucleus</keyword>
<dbReference type="SMART" id="SM00066">
    <property type="entry name" value="GAL4"/>
    <property type="match status" value="1"/>
</dbReference>
<dbReference type="SMART" id="SM00906">
    <property type="entry name" value="Fungal_trans"/>
    <property type="match status" value="1"/>
</dbReference>
<dbReference type="GO" id="GO:0045944">
    <property type="term" value="P:positive regulation of transcription by RNA polymerase II"/>
    <property type="evidence" value="ECO:0007669"/>
    <property type="project" value="TreeGrafter"/>
</dbReference>
<feature type="region of interest" description="Disordered" evidence="7">
    <location>
        <begin position="739"/>
        <end position="783"/>
    </location>
</feature>
<feature type="compositionally biased region" description="Acidic residues" evidence="7">
    <location>
        <begin position="57"/>
        <end position="67"/>
    </location>
</feature>
<evidence type="ECO:0000256" key="5">
    <source>
        <dbReference type="ARBA" id="ARBA00023163"/>
    </source>
</evidence>
<gene>
    <name evidence="9" type="ORF">C8A05DRAFT_18597</name>
</gene>
<dbReference type="GO" id="GO:0005634">
    <property type="term" value="C:nucleus"/>
    <property type="evidence" value="ECO:0007669"/>
    <property type="project" value="UniProtKB-SubCell"/>
</dbReference>
<comment type="caution">
    <text evidence="9">The sequence shown here is derived from an EMBL/GenBank/DDBJ whole genome shotgun (WGS) entry which is preliminary data.</text>
</comment>
<dbReference type="InterPro" id="IPR051711">
    <property type="entry name" value="Stress_Response_Reg"/>
</dbReference>
<evidence type="ECO:0000256" key="7">
    <source>
        <dbReference type="SAM" id="MobiDB-lite"/>
    </source>
</evidence>
<feature type="compositionally biased region" description="Basic residues" evidence="7">
    <location>
        <begin position="988"/>
        <end position="1019"/>
    </location>
</feature>
<dbReference type="GO" id="GO:0008270">
    <property type="term" value="F:zinc ion binding"/>
    <property type="evidence" value="ECO:0007669"/>
    <property type="project" value="InterPro"/>
</dbReference>